<dbReference type="EMBL" id="JAWQEG010002089">
    <property type="protein sequence ID" value="KAK3874607.1"/>
    <property type="molecule type" value="Genomic_DNA"/>
</dbReference>
<proteinExistence type="predicted"/>
<evidence type="ECO:0000313" key="1">
    <source>
        <dbReference type="EMBL" id="KAK3874607.1"/>
    </source>
</evidence>
<dbReference type="Proteomes" id="UP001286313">
    <property type="component" value="Unassembled WGS sequence"/>
</dbReference>
<feature type="non-terminal residue" evidence="1">
    <location>
        <position position="1"/>
    </location>
</feature>
<reference evidence="1" key="1">
    <citation type="submission" date="2023-10" db="EMBL/GenBank/DDBJ databases">
        <title>Genome assemblies of two species of porcelain crab, Petrolisthes cinctipes and Petrolisthes manimaculis (Anomura: Porcellanidae).</title>
        <authorList>
            <person name="Angst P."/>
        </authorList>
    </citation>
    <scope>NUCLEOTIDE SEQUENCE</scope>
    <source>
        <strain evidence="1">PB745_01</strain>
        <tissue evidence="1">Gill</tissue>
    </source>
</reference>
<keyword evidence="2" id="KW-1185">Reference proteome</keyword>
<gene>
    <name evidence="1" type="ORF">Pcinc_020459</name>
</gene>
<dbReference type="AlphaFoldDB" id="A0AAE1FK65"/>
<organism evidence="1 2">
    <name type="scientific">Petrolisthes cinctipes</name>
    <name type="common">Flat porcelain crab</name>
    <dbReference type="NCBI Taxonomy" id="88211"/>
    <lineage>
        <taxon>Eukaryota</taxon>
        <taxon>Metazoa</taxon>
        <taxon>Ecdysozoa</taxon>
        <taxon>Arthropoda</taxon>
        <taxon>Crustacea</taxon>
        <taxon>Multicrustacea</taxon>
        <taxon>Malacostraca</taxon>
        <taxon>Eumalacostraca</taxon>
        <taxon>Eucarida</taxon>
        <taxon>Decapoda</taxon>
        <taxon>Pleocyemata</taxon>
        <taxon>Anomura</taxon>
        <taxon>Galatheoidea</taxon>
        <taxon>Porcellanidae</taxon>
        <taxon>Petrolisthes</taxon>
    </lineage>
</organism>
<sequence>MQGIVGGCLRGGVGAGEWRSVDGWAAPRRVNHSYSVVYNTRPNAAYAYSTNHASSSSKGATTTNALALPAVQKSAAATQRQ</sequence>
<protein>
    <submittedName>
        <fullName evidence="1">Uncharacterized protein</fullName>
    </submittedName>
</protein>
<name>A0AAE1FK65_PETCI</name>
<comment type="caution">
    <text evidence="1">The sequence shown here is derived from an EMBL/GenBank/DDBJ whole genome shotgun (WGS) entry which is preliminary data.</text>
</comment>
<evidence type="ECO:0000313" key="2">
    <source>
        <dbReference type="Proteomes" id="UP001286313"/>
    </source>
</evidence>
<accession>A0AAE1FK65</accession>